<feature type="region of interest" description="Disordered" evidence="1">
    <location>
        <begin position="172"/>
        <end position="218"/>
    </location>
</feature>
<feature type="region of interest" description="Disordered" evidence="1">
    <location>
        <begin position="100"/>
        <end position="158"/>
    </location>
</feature>
<accession>A0A2L0HHW4</accession>
<evidence type="ECO:0000256" key="1">
    <source>
        <dbReference type="SAM" id="MobiDB-lite"/>
    </source>
</evidence>
<organism evidence="2">
    <name type="scientific">Cattle blood-associated circovirus-like virus</name>
    <dbReference type="NCBI Taxonomy" id="2077298"/>
    <lineage>
        <taxon>Viruses</taxon>
        <taxon>Monodnaviria</taxon>
        <taxon>Shotokuvirae</taxon>
        <taxon>Cressdnaviricota</taxon>
        <taxon>Arfiviricetes</taxon>
        <taxon>Cremevirales</taxon>
        <taxon>Smacoviridae</taxon>
        <taxon>Porprismacovirus</taxon>
        <taxon>Porprismacovirus bovas2</taxon>
    </lineage>
</organism>
<feature type="compositionally biased region" description="Polar residues" evidence="1">
    <location>
        <begin position="100"/>
        <end position="125"/>
    </location>
</feature>
<evidence type="ECO:0000313" key="2">
    <source>
        <dbReference type="EMBL" id="AUX80739.1"/>
    </source>
</evidence>
<dbReference type="EMBL" id="MF669476">
    <property type="protein sequence ID" value="AUX80739.1"/>
    <property type="molecule type" value="Genomic_DNA"/>
</dbReference>
<proteinExistence type="predicted"/>
<name>A0A2L0HHW4_9VIRU</name>
<feature type="compositionally biased region" description="Low complexity" evidence="1">
    <location>
        <begin position="126"/>
        <end position="140"/>
    </location>
</feature>
<reference evidence="2" key="1">
    <citation type="journal article" date="2018" name="Virol. J.">
        <title>Plasma virome of cattle from forest region revealed diverse small circular ssDNA viral genomes.</title>
        <authorList>
            <person name="Wang H."/>
            <person name="Li S."/>
            <person name="Mahmood A."/>
            <person name="Yang S."/>
            <person name="Wang X."/>
            <person name="Shen Q."/>
            <person name="Shan T."/>
            <person name="Deng X."/>
            <person name="Li J."/>
            <person name="Hua X."/>
            <person name="Cui L."/>
            <person name="Delwart E."/>
            <person name="Zhang W."/>
        </authorList>
    </citation>
    <scope>NUCLEOTIDE SEQUENCE [LARGE SCALE GENOMIC DNA]</scope>
    <source>
        <strain evidence="2">Bvch005</strain>
    </source>
</reference>
<dbReference type="Proteomes" id="UP000294431">
    <property type="component" value="Genome"/>
</dbReference>
<sequence>METSAHTVYALTKNYYLKKRKMSYSKKKNLMTLLKQVQYPYTKSQRYTGQEKYSDWKGSVERRLRSQQCTGFMVKRELEKQGELMKTLVEYMDTLISGCPRTTTSGSMDTKDNQQLSSTTLDQAPSTSTSCSDCSTGTQSKCPSREDLQDGVPKKSGSPHLVLQESFIETIPPKNHTKVSTNSREESISFSSSQEMEEKKPKKFIHKIPLMTKKSSKD</sequence>
<protein>
    <submittedName>
        <fullName evidence="2">ORF3 protein</fullName>
    </submittedName>
</protein>